<dbReference type="InterPro" id="IPR029052">
    <property type="entry name" value="Metallo-depent_PP-like"/>
</dbReference>
<protein>
    <submittedName>
        <fullName evidence="2">Serine/threonine protein phosphatase</fullName>
    </submittedName>
</protein>
<dbReference type="InterPro" id="IPR004843">
    <property type="entry name" value="Calcineurin-like_PHP"/>
</dbReference>
<dbReference type="PANTHER" id="PTHR42850:SF7">
    <property type="entry name" value="BIS(5'-NUCLEOSYL)-TETRAPHOSPHATASE PRPE [ASYMMETRICAL]"/>
    <property type="match status" value="1"/>
</dbReference>
<name>A0A545TUV0_9GAMM</name>
<dbReference type="Proteomes" id="UP000319732">
    <property type="component" value="Unassembled WGS sequence"/>
</dbReference>
<dbReference type="InterPro" id="IPR050126">
    <property type="entry name" value="Ap4A_hydrolase"/>
</dbReference>
<dbReference type="Pfam" id="PF00149">
    <property type="entry name" value="Metallophos"/>
    <property type="match status" value="1"/>
</dbReference>
<keyword evidence="3" id="KW-1185">Reference proteome</keyword>
<evidence type="ECO:0000313" key="3">
    <source>
        <dbReference type="Proteomes" id="UP000319732"/>
    </source>
</evidence>
<evidence type="ECO:0000259" key="1">
    <source>
        <dbReference type="Pfam" id="PF00149"/>
    </source>
</evidence>
<comment type="caution">
    <text evidence="2">The sequence shown here is derived from an EMBL/GenBank/DDBJ whole genome shotgun (WGS) entry which is preliminary data.</text>
</comment>
<proteinExistence type="predicted"/>
<dbReference type="GO" id="GO:0005737">
    <property type="term" value="C:cytoplasm"/>
    <property type="evidence" value="ECO:0007669"/>
    <property type="project" value="TreeGrafter"/>
</dbReference>
<dbReference type="AlphaFoldDB" id="A0A545TUV0"/>
<dbReference type="Gene3D" id="3.60.21.10">
    <property type="match status" value="1"/>
</dbReference>
<feature type="domain" description="Calcineurin-like phosphoesterase" evidence="1">
    <location>
        <begin position="11"/>
        <end position="140"/>
    </location>
</feature>
<dbReference type="SUPFAM" id="SSF56300">
    <property type="entry name" value="Metallo-dependent phosphatases"/>
    <property type="match status" value="1"/>
</dbReference>
<dbReference type="EMBL" id="VHSG01000009">
    <property type="protein sequence ID" value="TQV81005.1"/>
    <property type="molecule type" value="Genomic_DNA"/>
</dbReference>
<reference evidence="2 3" key="1">
    <citation type="submission" date="2019-06" db="EMBL/GenBank/DDBJ databases">
        <title>Whole genome sequence for Cellvibrionaceae sp. R142.</title>
        <authorList>
            <person name="Wang G."/>
        </authorList>
    </citation>
    <scope>NUCLEOTIDE SEQUENCE [LARGE SCALE GENOMIC DNA]</scope>
    <source>
        <strain evidence="2 3">R142</strain>
    </source>
</reference>
<organism evidence="2 3">
    <name type="scientific">Exilibacterium tricleocarpae</name>
    <dbReference type="NCBI Taxonomy" id="2591008"/>
    <lineage>
        <taxon>Bacteria</taxon>
        <taxon>Pseudomonadati</taxon>
        <taxon>Pseudomonadota</taxon>
        <taxon>Gammaproteobacteria</taxon>
        <taxon>Cellvibrionales</taxon>
        <taxon>Cellvibrionaceae</taxon>
        <taxon>Exilibacterium</taxon>
    </lineage>
</organism>
<dbReference type="OrthoDB" id="9807890at2"/>
<dbReference type="GO" id="GO:0016791">
    <property type="term" value="F:phosphatase activity"/>
    <property type="evidence" value="ECO:0007669"/>
    <property type="project" value="TreeGrafter"/>
</dbReference>
<evidence type="ECO:0000313" key="2">
    <source>
        <dbReference type="EMBL" id="TQV81005.1"/>
    </source>
</evidence>
<gene>
    <name evidence="2" type="ORF">FKG94_09930</name>
</gene>
<dbReference type="PANTHER" id="PTHR42850">
    <property type="entry name" value="METALLOPHOSPHOESTERASE"/>
    <property type="match status" value="1"/>
</dbReference>
<sequence>MIAKAFQGYDIIGDVHGCSNTLELLLQRLGYSRRDGVYRHRRRQAIFVGDVVDRGPRIREALHLVYDMVEGGAAQMVMGNHEYNALGYTTPGPPGSGHAYLREHNERHNRLIAETLEQFANYPEDWRGFLDWFLTLPLFLEEQVERQSFRVVHACWDATLIETYRERFADNRVDRDFVIASMEKDSFAGQVMDRLTRGTDMRIPGGGVMHSRDGYQRHFFRTKFWAQDPQTYRDVAFQPDPLPDDIADRPISRADRAKLLTYGATEPPLFVGHYWLQGRPRPIRPNIACLDYSAVKYGRLVAYRYDGESQLRTDKFVWVYVDPPQWSQEV</sequence>
<accession>A0A545TUV0</accession>